<evidence type="ECO:0000313" key="2">
    <source>
        <dbReference type="Proteomes" id="UP000254707"/>
    </source>
</evidence>
<sequence>MFRKLWSHKVSRLFCIIAMGILVALLTFTPYIYRYITQGNVFSGSGDGFRQMMPFQMYLYEHFSQFKQFYDHSFGLGGDYVKDLSYYYSTSPLTWINFIFVWFSEILFNSHPNQISYWASNQIIVAFVKGVVTFVISFYFFRYLKFKNYATLLAAMLYASSTTVIYFNFTWSYYGDLLIFLPLSLLGVERFYKEKKIGLFIFAIALTLFSNFYFSYYEAIVLLAYVAYRFIFPHPTDLVSRKQQLILIPIAVILSTLIGIWGFYTGVTSFFNNDRVSNPYFKIPLFTDFARQKHFFTNGFYITVSIITVVALLSFKLYKHYYYRLFAIATWIMLIGSLTPHFDSMFNGFSTPERRWVYIFAIMSAGLIALFIQHLSELTLKPYILTCIPVCIIMLVMNIIVTDQKMSWMIICFILMVFIALLLFKKNLLQNPWFKVSIIVLFVIQQAFILSNDYYNNVKRYESTKQAIQDSDYHSPALAKKINAINHQQDDPLHRIDYMSQYGLNSPMIYHFNGIALYSSIFDGDILKYYDKTLQINMHTDKNSTYRLLSNRANLMALWHVEDRIRRPDDLNMPYGFTQKDIVHHSKKESFIHSVNQIHYPSAHITNKVYNANDLKSPLDKEQAMLQGVVFDNNTEANQSFKPNKNLLSDTSATLKDAHRLDNHQLIIEKDNGGISYQLPSSIANKYKDMYVEMDVELLSPDKEHDVGINEYNQHRNELSYKYRRFVTPVTMRVKANEKLNLKLSKGKYRVNVKGIYGEDYHTLRHASSSLDAVKVTQQRNGYTIHKHKNDAGYLVLPMAYRDGMQAYEGDKKVTVKQGNGIMTVIPVDKGQEIIKLKYAPPYHKTLIILTVIGIISNIIFTKRISKSSKREI</sequence>
<name>A0A380HLP9_STASA</name>
<dbReference type="PANTHER" id="PTHR38454">
    <property type="entry name" value="INTEGRAL MEMBRANE PROTEIN-RELATED"/>
    <property type="match status" value="1"/>
</dbReference>
<dbReference type="Proteomes" id="UP000254707">
    <property type="component" value="Unassembled WGS sequence"/>
</dbReference>
<dbReference type="PANTHER" id="PTHR38454:SF1">
    <property type="entry name" value="INTEGRAL MEMBRANE PROTEIN"/>
    <property type="match status" value="1"/>
</dbReference>
<dbReference type="Pfam" id="PF09586">
    <property type="entry name" value="YfhO"/>
    <property type="match status" value="1"/>
</dbReference>
<organism evidence="1 2">
    <name type="scientific">Staphylococcus saprophyticus</name>
    <dbReference type="NCBI Taxonomy" id="29385"/>
    <lineage>
        <taxon>Bacteria</taxon>
        <taxon>Bacillati</taxon>
        <taxon>Bacillota</taxon>
        <taxon>Bacilli</taxon>
        <taxon>Bacillales</taxon>
        <taxon>Staphylococcaceae</taxon>
        <taxon>Staphylococcus</taxon>
    </lineage>
</organism>
<accession>A0A380HLP9</accession>
<dbReference type="AlphaFoldDB" id="A0A380HLP9"/>
<evidence type="ECO:0000313" key="1">
    <source>
        <dbReference type="EMBL" id="SUM83228.1"/>
    </source>
</evidence>
<protein>
    <submittedName>
        <fullName evidence="1">Integral membrane protein</fullName>
    </submittedName>
</protein>
<dbReference type="RefSeq" id="WP_115338568.1">
    <property type="nucleotide sequence ID" value="NZ_LR134089.1"/>
</dbReference>
<gene>
    <name evidence="1" type="ORF">NCTC7688_01802</name>
</gene>
<reference evidence="1 2" key="1">
    <citation type="submission" date="2018-06" db="EMBL/GenBank/DDBJ databases">
        <authorList>
            <consortium name="Pathogen Informatics"/>
            <person name="Doyle S."/>
        </authorList>
    </citation>
    <scope>NUCLEOTIDE SEQUENCE [LARGE SCALE GENOMIC DNA]</scope>
    <source>
        <strain evidence="1 2">NCTC7688</strain>
    </source>
</reference>
<dbReference type="InterPro" id="IPR018580">
    <property type="entry name" value="Uncharacterised_YfhO"/>
</dbReference>
<proteinExistence type="predicted"/>
<dbReference type="EMBL" id="UHED01000001">
    <property type="protein sequence ID" value="SUM83228.1"/>
    <property type="molecule type" value="Genomic_DNA"/>
</dbReference>